<accession>A0AC61TRH8</accession>
<name>A0AC61TRH8_9CAUD</name>
<organism evidence="1 2">
    <name type="scientific">Escherichia phage vB_EcoD_Sadiya</name>
    <dbReference type="NCBI Taxonomy" id="2902684"/>
    <lineage>
        <taxon>Viruses</taxon>
        <taxon>Duplodnaviria</taxon>
        <taxon>Heunggongvirae</taxon>
        <taxon>Uroviricota</taxon>
        <taxon>Caudoviricetes</taxon>
        <taxon>Drexlerviridae</taxon>
        <taxon>Rogunavirinae</taxon>
        <taxon>Sadiyavirus</taxon>
        <taxon>Sadiyavirus sadiya</taxon>
    </lineage>
</organism>
<reference evidence="1" key="1">
    <citation type="submission" date="2021-11" db="EMBL/GenBank/DDBJ databases">
        <authorList>
            <person name="Marshall N."/>
            <person name="Jared K."/>
            <person name="Sharma R."/>
            <person name="Grose J.H."/>
        </authorList>
    </citation>
    <scope>NUCLEOTIDE SEQUENCE</scope>
</reference>
<dbReference type="Proteomes" id="UP000828105">
    <property type="component" value="Segment"/>
</dbReference>
<protein>
    <submittedName>
        <fullName evidence="1">Tail spike protein</fullName>
    </submittedName>
</protein>
<gene>
    <name evidence="1" type="ORF">SADIYA_37</name>
</gene>
<proteinExistence type="predicted"/>
<dbReference type="EMBL" id="OL539467">
    <property type="protein sequence ID" value="UGV22726.1"/>
    <property type="molecule type" value="Genomic_DNA"/>
</dbReference>
<evidence type="ECO:0000313" key="1">
    <source>
        <dbReference type="EMBL" id="UGV22726.1"/>
    </source>
</evidence>
<evidence type="ECO:0000313" key="2">
    <source>
        <dbReference type="Proteomes" id="UP000828105"/>
    </source>
</evidence>
<keyword evidence="2" id="KW-1185">Reference proteome</keyword>
<sequence length="870" mass="92571">MAIYDAGTASLAADGTVTGVGTTWRQPLTLIRVGATMIFNTTPASIVTIAEIISDTEIRVFNDKGFTAPTGTQYSILAHDGITVQGLAQDVAETLRYYQSNETEVAAAVDAFNQFDADAFQQNVTNVNNQSQQVASDALQVSADKADVQSSLSQAEAARDAAGLSASNAASSAQSAESAAQSVSGALIGSFQSGVTIQSATQQVIDISSGIAVPYIWAGALPKTVPANSTPESTGGVSSSGWVPLSFADRNVDNLSILRGLVPLRDGERVYVSSHSGTSMLGGGWFYYDANDSTSTDDDGVVIVTTGNHRWKRDLSLIEGLSPMMFGALMNAPYIDGNTIQGTPYPKAPSMGAADLTGVSNDGVAMQKCYTASIKLNKKILIDRPIYIGTTRVNVSGERFSGQTIRIEGTATPRRCLIYTSGNGGFIVSPWGHNMFVKNIGFRNADADYNGSPLISGNDSGQGGGGKQYTIDNVEFYHYKYALSTLTFVSKISNVYMYDCTYGIGLSGNTSTALDSVWAHHCDVGFLWGYGINTTTLEPVAGGFPVMYVTATNIAADGCLTPHKIGGQLRSVNIVGAGVEGVNGDTVFDFSDYGGDDDQFGFDVKGFSCWIQSSMNTGVLRMIKLPANESRMPVGSIRFSDGYFKSDYALMIMENTISNPTAEGNSVHFGDDFRIINSQYTGSFSKSTLRSTKVGNVTYGESPVEARNSYNGTTLSAVHVTSGMDFNQVRTEDATLLLPYNRALDILLTTVGEESRYGSTFIAGELSLIPINKNGLGGQESGGIIQFSLSGSTKANVSSGIPWYNKIAKSTGSKSTSLDGVSITKYVTGGQTFLRILTPTASVSTFLCHLKLTYSGFAHFYDKRWQVRAI</sequence>